<sequence length="389" mass="41635">MLKVGRYTAAALMVLVGALLLIDQSTGSSYLAKAVEWWPAVLIALGVEYMLFSFIYHKGERQLKLDLGGVMIAVIIAAIVVGTTQAGKISFDWFNVVSGNGGQKFEKEATTVPLASGTEQIELDNTNGPIYIKSGAVTGILIEATVYVDMSDTAEAEKIADLSKIEYKEGSKLHIEAKGEPYSGKLGIRRTPRMDLVVTVPETSGYDFDFETRNGKIEVDRIAAKSRLKLQTTNGSLTLTDINGNTEARTTNGSINAANIKGDAELKTTNGSVDISQVEGKVKVESTNGKIILDQAGREVIAITSNGKIEARSNTIGGDWELRTTNSKVETELPSTGNFTVDGATTNSSVDTDLPLSKDKNSIEGKIGTGEHKVLIRSSNGHISVNKSD</sequence>
<accession>A0A329MCR3</accession>
<keyword evidence="2" id="KW-0472">Membrane</keyword>
<evidence type="ECO:0000256" key="2">
    <source>
        <dbReference type="SAM" id="Phobius"/>
    </source>
</evidence>
<dbReference type="RefSeq" id="WP_113034015.1">
    <property type="nucleotide sequence ID" value="NZ_QMFB01000018.1"/>
</dbReference>
<comment type="caution">
    <text evidence="4">The sequence shown here is derived from an EMBL/GenBank/DDBJ whole genome shotgun (WGS) entry which is preliminary data.</text>
</comment>
<dbReference type="Pfam" id="PF13349">
    <property type="entry name" value="DUF4097"/>
    <property type="match status" value="1"/>
</dbReference>
<feature type="compositionally biased region" description="Basic and acidic residues" evidence="1">
    <location>
        <begin position="356"/>
        <end position="365"/>
    </location>
</feature>
<feature type="transmembrane region" description="Helical" evidence="2">
    <location>
        <begin position="63"/>
        <end position="82"/>
    </location>
</feature>
<evidence type="ECO:0000313" key="5">
    <source>
        <dbReference type="Proteomes" id="UP000250369"/>
    </source>
</evidence>
<feature type="transmembrane region" description="Helical" evidence="2">
    <location>
        <begin position="37"/>
        <end position="56"/>
    </location>
</feature>
<dbReference type="Proteomes" id="UP000250369">
    <property type="component" value="Unassembled WGS sequence"/>
</dbReference>
<dbReference type="AlphaFoldDB" id="A0A329MCR3"/>
<evidence type="ECO:0000313" key="4">
    <source>
        <dbReference type="EMBL" id="RAV17650.1"/>
    </source>
</evidence>
<dbReference type="OrthoDB" id="2640165at2"/>
<feature type="region of interest" description="Disordered" evidence="1">
    <location>
        <begin position="344"/>
        <end position="365"/>
    </location>
</feature>
<name>A0A329MCR3_9BACL</name>
<dbReference type="InterPro" id="IPR025164">
    <property type="entry name" value="Toastrack_DUF4097"/>
</dbReference>
<feature type="domain" description="DUF4097" evidence="3">
    <location>
        <begin position="149"/>
        <end position="385"/>
    </location>
</feature>
<evidence type="ECO:0000259" key="3">
    <source>
        <dbReference type="Pfam" id="PF13349"/>
    </source>
</evidence>
<gene>
    <name evidence="4" type="ORF">DQG23_26320</name>
</gene>
<keyword evidence="5" id="KW-1185">Reference proteome</keyword>
<evidence type="ECO:0000256" key="1">
    <source>
        <dbReference type="SAM" id="MobiDB-lite"/>
    </source>
</evidence>
<dbReference type="EMBL" id="QMFB01000018">
    <property type="protein sequence ID" value="RAV17650.1"/>
    <property type="molecule type" value="Genomic_DNA"/>
</dbReference>
<protein>
    <recommendedName>
        <fullName evidence="3">DUF4097 domain-containing protein</fullName>
    </recommendedName>
</protein>
<reference evidence="4 5" key="1">
    <citation type="journal article" date="2009" name="Int. J. Syst. Evol. Microbiol.">
        <title>Paenibacillus contaminans sp. nov., isolated from a contaminated laboratory plate.</title>
        <authorList>
            <person name="Chou J.H."/>
            <person name="Lee J.H."/>
            <person name="Lin M.C."/>
            <person name="Chang P.S."/>
            <person name="Arun A.B."/>
            <person name="Young C.C."/>
            <person name="Chen W.M."/>
        </authorList>
    </citation>
    <scope>NUCLEOTIDE SEQUENCE [LARGE SCALE GENOMIC DNA]</scope>
    <source>
        <strain evidence="4 5">CKOBP-6</strain>
    </source>
</reference>
<keyword evidence="2" id="KW-1133">Transmembrane helix</keyword>
<organism evidence="4 5">
    <name type="scientific">Paenibacillus contaminans</name>
    <dbReference type="NCBI Taxonomy" id="450362"/>
    <lineage>
        <taxon>Bacteria</taxon>
        <taxon>Bacillati</taxon>
        <taxon>Bacillota</taxon>
        <taxon>Bacilli</taxon>
        <taxon>Bacillales</taxon>
        <taxon>Paenibacillaceae</taxon>
        <taxon>Paenibacillus</taxon>
    </lineage>
</organism>
<proteinExistence type="predicted"/>
<keyword evidence="2" id="KW-0812">Transmembrane</keyword>